<accession>A0A2U2JBL0</accession>
<evidence type="ECO:0000313" key="4">
    <source>
        <dbReference type="Proteomes" id="UP000245670"/>
    </source>
</evidence>
<dbReference type="EMBL" id="QFFG01000002">
    <property type="protein sequence ID" value="PWG05661.1"/>
    <property type="molecule type" value="Genomic_DNA"/>
</dbReference>
<dbReference type="InterPro" id="IPR026444">
    <property type="entry name" value="Secre_tail"/>
</dbReference>
<evidence type="ECO:0000313" key="3">
    <source>
        <dbReference type="EMBL" id="PWG05661.1"/>
    </source>
</evidence>
<dbReference type="OrthoDB" id="6376028at2"/>
<name>A0A2U2JBL0_9FLAO</name>
<organism evidence="3 4">
    <name type="scientific">Polaribacter aquimarinus</name>
    <dbReference type="NCBI Taxonomy" id="2100726"/>
    <lineage>
        <taxon>Bacteria</taxon>
        <taxon>Pseudomonadati</taxon>
        <taxon>Bacteroidota</taxon>
        <taxon>Flavobacteriia</taxon>
        <taxon>Flavobacteriales</taxon>
        <taxon>Flavobacteriaceae</taxon>
    </lineage>
</organism>
<keyword evidence="1" id="KW-0732">Signal</keyword>
<comment type="caution">
    <text evidence="3">The sequence shown here is derived from an EMBL/GenBank/DDBJ whole genome shotgun (WGS) entry which is preliminary data.</text>
</comment>
<dbReference type="RefSeq" id="WP_109403995.1">
    <property type="nucleotide sequence ID" value="NZ_QFFG01000002.1"/>
</dbReference>
<dbReference type="NCBIfam" id="TIGR04183">
    <property type="entry name" value="Por_Secre_tail"/>
    <property type="match status" value="1"/>
</dbReference>
<reference evidence="3 4" key="1">
    <citation type="submission" date="2018-05" db="EMBL/GenBank/DDBJ databases">
        <title>Polaribacter aquimarinus sp. nov., isolated from sediment in a sediment of sea.</title>
        <authorList>
            <person name="Lu D."/>
        </authorList>
    </citation>
    <scope>NUCLEOTIDE SEQUENCE [LARGE SCALE GENOMIC DNA]</scope>
    <source>
        <strain evidence="3 4">ZY113</strain>
    </source>
</reference>
<evidence type="ECO:0000259" key="2">
    <source>
        <dbReference type="Pfam" id="PF18962"/>
    </source>
</evidence>
<keyword evidence="4" id="KW-1185">Reference proteome</keyword>
<dbReference type="AlphaFoldDB" id="A0A2U2JBL0"/>
<dbReference type="Pfam" id="PF18962">
    <property type="entry name" value="Por_Secre_tail"/>
    <property type="match status" value="1"/>
</dbReference>
<sequence length="259" mass="30073">MKNIYLFIIFSFIIPIKLIACQWIPDSFCATSQSSSYLNDLIVYGKISHIDNDGINFEIIDVLRGQEKRTSIRIWDGVDFDCNGIFSMAASELGNINDHLIIILPKITEKKSNWEVIGDYRRPDFFLFTPHLNVENGVVYGVIFGQLDKSYVEDQANYLNFKNSWNANNNCSSVILRNKNHEFEELKVLTLSKNKFKIVSNRSEKKQLKIYNIFGLKLESEFQVNNEIEIDLSSYSSGIYFIYLIYENNKIKTIKLVKK</sequence>
<feature type="domain" description="Secretion system C-terminal sorting" evidence="2">
    <location>
        <begin position="193"/>
        <end position="252"/>
    </location>
</feature>
<protein>
    <recommendedName>
        <fullName evidence="2">Secretion system C-terminal sorting domain-containing protein</fullName>
    </recommendedName>
</protein>
<evidence type="ECO:0000256" key="1">
    <source>
        <dbReference type="ARBA" id="ARBA00022729"/>
    </source>
</evidence>
<proteinExistence type="predicted"/>
<gene>
    <name evidence="3" type="ORF">DIS07_04245</name>
</gene>
<dbReference type="Proteomes" id="UP000245670">
    <property type="component" value="Unassembled WGS sequence"/>
</dbReference>